<dbReference type="RefSeq" id="XP_060366122.1">
    <property type="nucleotide sequence ID" value="XM_060510393.1"/>
</dbReference>
<dbReference type="AlphaFoldDB" id="A0AAD8UNL2"/>
<reference evidence="1" key="1">
    <citation type="submission" date="2021-12" db="EMBL/GenBank/DDBJ databases">
        <title>Comparative genomics, transcriptomics and evolutionary studies reveal genomic signatures of adaptation to plant cell wall in hemibiotrophic fungi.</title>
        <authorList>
            <consortium name="DOE Joint Genome Institute"/>
            <person name="Baroncelli R."/>
            <person name="Diaz J.F."/>
            <person name="Benocci T."/>
            <person name="Peng M."/>
            <person name="Battaglia E."/>
            <person name="Haridas S."/>
            <person name="Andreopoulos W."/>
            <person name="Labutti K."/>
            <person name="Pangilinan J."/>
            <person name="Floch G.L."/>
            <person name="Makela M.R."/>
            <person name="Henrissat B."/>
            <person name="Grigoriev I.V."/>
            <person name="Crouch J.A."/>
            <person name="De Vries R.P."/>
            <person name="Sukno S.A."/>
            <person name="Thon M.R."/>
        </authorList>
    </citation>
    <scope>NUCLEOTIDE SEQUENCE</scope>
    <source>
        <strain evidence="1">CBS 112980</strain>
    </source>
</reference>
<evidence type="ECO:0000313" key="1">
    <source>
        <dbReference type="EMBL" id="KAK1726067.1"/>
    </source>
</evidence>
<accession>A0AAD8UNL2</accession>
<name>A0AAD8UNL2_GLOAC</name>
<dbReference type="EMBL" id="JAHMHS010000035">
    <property type="protein sequence ID" value="KAK1726067.1"/>
    <property type="molecule type" value="Genomic_DNA"/>
</dbReference>
<keyword evidence="2" id="KW-1185">Reference proteome</keyword>
<dbReference type="GeneID" id="85394292"/>
<organism evidence="1 2">
    <name type="scientific">Glomerella acutata</name>
    <name type="common">Colletotrichum acutatum</name>
    <dbReference type="NCBI Taxonomy" id="27357"/>
    <lineage>
        <taxon>Eukaryota</taxon>
        <taxon>Fungi</taxon>
        <taxon>Dikarya</taxon>
        <taxon>Ascomycota</taxon>
        <taxon>Pezizomycotina</taxon>
        <taxon>Sordariomycetes</taxon>
        <taxon>Hypocreomycetidae</taxon>
        <taxon>Glomerellales</taxon>
        <taxon>Glomerellaceae</taxon>
        <taxon>Colletotrichum</taxon>
        <taxon>Colletotrichum acutatum species complex</taxon>
    </lineage>
</organism>
<comment type="caution">
    <text evidence="1">The sequence shown here is derived from an EMBL/GenBank/DDBJ whole genome shotgun (WGS) entry which is preliminary data.</text>
</comment>
<dbReference type="Proteomes" id="UP001244207">
    <property type="component" value="Unassembled WGS sequence"/>
</dbReference>
<proteinExistence type="predicted"/>
<evidence type="ECO:0000313" key="2">
    <source>
        <dbReference type="Proteomes" id="UP001244207"/>
    </source>
</evidence>
<protein>
    <submittedName>
        <fullName evidence="1">Uncharacterized protein</fullName>
    </submittedName>
</protein>
<sequence>MTGRLARIQARVRLGSLLQGRGRAGAGFPDTLRIRPTSMGWMVGWYRSDLANAINICKPPPWLASLSSRLARLPGQESWATGDGLWGAQVPLCLENTGCSHSQDQHPKSKGRMEQTEVTVRCTITLTNSFALHPQNMGESSSCLESVENGIGCAGANMAVPLPEPSTLRHGAEDMAALWELDGEVRQVPTYLPTSRFFPFQVAWCCPMESIPYFLPTYFLPGMEGVAATSWLLAREMHRPALPPVACLCHRASASLPCLPADPRPIPCTTTLQ</sequence>
<gene>
    <name evidence="1" type="ORF">BDZ83DRAFT_650693</name>
</gene>